<gene>
    <name evidence="1" type="primary">g3883</name>
    <name evidence="1" type="ORF">VP750_LOCUS3315</name>
</gene>
<name>A0ABP1FNY5_9CHLO</name>
<keyword evidence="2" id="KW-1185">Reference proteome</keyword>
<dbReference type="EMBL" id="CAXHTA020000005">
    <property type="protein sequence ID" value="CAL5221656.1"/>
    <property type="molecule type" value="Genomic_DNA"/>
</dbReference>
<evidence type="ECO:0000313" key="2">
    <source>
        <dbReference type="Proteomes" id="UP001497392"/>
    </source>
</evidence>
<organism evidence="1 2">
    <name type="scientific">Coccomyxa viridis</name>
    <dbReference type="NCBI Taxonomy" id="1274662"/>
    <lineage>
        <taxon>Eukaryota</taxon>
        <taxon>Viridiplantae</taxon>
        <taxon>Chlorophyta</taxon>
        <taxon>core chlorophytes</taxon>
        <taxon>Trebouxiophyceae</taxon>
        <taxon>Trebouxiophyceae incertae sedis</taxon>
        <taxon>Coccomyxaceae</taxon>
        <taxon>Coccomyxa</taxon>
    </lineage>
</organism>
<accession>A0ABP1FNY5</accession>
<comment type="caution">
    <text evidence="1">The sequence shown here is derived from an EMBL/GenBank/DDBJ whole genome shotgun (WGS) entry which is preliminary data.</text>
</comment>
<evidence type="ECO:0000313" key="1">
    <source>
        <dbReference type="EMBL" id="CAL5221656.1"/>
    </source>
</evidence>
<sequence length="244" mass="27399">MSNHNSPASAEDVEIRKALHQLPVSGVDVDLWRELAGAVESSGPFGFRAALGWQLFHVPNVSGAKDARCQLTAYPIGRRFRPENGLNTLMADLFEGIHTAAQDMSLPVVNLSRWDLFHAHAFRSWRDGKLGLLFHAKEYPQECEAFPYNLGFCQRGSSLKYDTPGMDFRNLLFYEDVLCDLDVGEASILHDSLIMDGLQPVRTVLESDFGQGICDVNYFHTLQDRPREERLFICGSYSTDKGVI</sequence>
<proteinExistence type="predicted"/>
<reference evidence="1 2" key="1">
    <citation type="submission" date="2024-06" db="EMBL/GenBank/DDBJ databases">
        <authorList>
            <person name="Kraege A."/>
            <person name="Thomma B."/>
        </authorList>
    </citation>
    <scope>NUCLEOTIDE SEQUENCE [LARGE SCALE GENOMIC DNA]</scope>
</reference>
<dbReference type="PANTHER" id="PTHR35759">
    <property type="entry name" value="BNAA09G03860D PROTEIN"/>
    <property type="match status" value="1"/>
</dbReference>
<dbReference type="Proteomes" id="UP001497392">
    <property type="component" value="Unassembled WGS sequence"/>
</dbReference>
<protein>
    <submittedName>
        <fullName evidence="1">G3883 protein</fullName>
    </submittedName>
</protein>
<dbReference type="PANTHER" id="PTHR35759:SF1">
    <property type="entry name" value="OS07G0673000 PROTEIN"/>
    <property type="match status" value="1"/>
</dbReference>